<dbReference type="OMA" id="YEISHSH"/>
<name>A0A0K9PUZ8_ZOSMR</name>
<evidence type="ECO:0000313" key="2">
    <source>
        <dbReference type="EMBL" id="KMZ72863.1"/>
    </source>
</evidence>
<dbReference type="InterPro" id="IPR040294">
    <property type="entry name" value="Nodulin-rel_1/2"/>
</dbReference>
<evidence type="ECO:0000256" key="1">
    <source>
        <dbReference type="SAM" id="MobiDB-lite"/>
    </source>
</evidence>
<reference evidence="3" key="1">
    <citation type="journal article" date="2016" name="Nature">
        <title>The genome of the seagrass Zostera marina reveals angiosperm adaptation to the sea.</title>
        <authorList>
            <person name="Olsen J.L."/>
            <person name="Rouze P."/>
            <person name="Verhelst B."/>
            <person name="Lin Y.-C."/>
            <person name="Bayer T."/>
            <person name="Collen J."/>
            <person name="Dattolo E."/>
            <person name="De Paoli E."/>
            <person name="Dittami S."/>
            <person name="Maumus F."/>
            <person name="Michel G."/>
            <person name="Kersting A."/>
            <person name="Lauritano C."/>
            <person name="Lohaus R."/>
            <person name="Toepel M."/>
            <person name="Tonon T."/>
            <person name="Vanneste K."/>
            <person name="Amirebrahimi M."/>
            <person name="Brakel J."/>
            <person name="Bostroem C."/>
            <person name="Chovatia M."/>
            <person name="Grimwood J."/>
            <person name="Jenkins J.W."/>
            <person name="Jueterbock A."/>
            <person name="Mraz A."/>
            <person name="Stam W.T."/>
            <person name="Tice H."/>
            <person name="Bornberg-Bauer E."/>
            <person name="Green P.J."/>
            <person name="Pearson G.A."/>
            <person name="Procaccini G."/>
            <person name="Duarte C.M."/>
            <person name="Schmutz J."/>
            <person name="Reusch T.B.H."/>
            <person name="Van de Peer Y."/>
        </authorList>
    </citation>
    <scope>NUCLEOTIDE SEQUENCE [LARGE SCALE GENOMIC DNA]</scope>
    <source>
        <strain evidence="3">cv. Finnish</strain>
    </source>
</reference>
<dbReference type="GO" id="GO:0009408">
    <property type="term" value="P:response to heat"/>
    <property type="evidence" value="ECO:0007669"/>
    <property type="project" value="InterPro"/>
</dbReference>
<dbReference type="Proteomes" id="UP000036987">
    <property type="component" value="Unassembled WGS sequence"/>
</dbReference>
<proteinExistence type="predicted"/>
<dbReference type="AlphaFoldDB" id="A0A0K9PUZ8"/>
<gene>
    <name evidence="2" type="ORF">ZOSMA_159G00280</name>
</gene>
<keyword evidence="3" id="KW-1185">Reference proteome</keyword>
<dbReference type="PANTHER" id="PTHR35098">
    <property type="entry name" value="EXPRESSED PROTEIN"/>
    <property type="match status" value="1"/>
</dbReference>
<dbReference type="STRING" id="29655.A0A0K9PUZ8"/>
<dbReference type="EMBL" id="LFYR01000619">
    <property type="protein sequence ID" value="KMZ72863.1"/>
    <property type="molecule type" value="Genomic_DNA"/>
</dbReference>
<evidence type="ECO:0008006" key="4">
    <source>
        <dbReference type="Google" id="ProtNLM"/>
    </source>
</evidence>
<dbReference type="OrthoDB" id="695806at2759"/>
<feature type="region of interest" description="Disordered" evidence="1">
    <location>
        <begin position="85"/>
        <end position="113"/>
    </location>
</feature>
<accession>A0A0K9PUZ8</accession>
<comment type="caution">
    <text evidence="2">The sequence shown here is derived from an EMBL/GenBank/DDBJ whole genome shotgun (WGS) entry which is preliminary data.</text>
</comment>
<evidence type="ECO:0000313" key="3">
    <source>
        <dbReference type="Proteomes" id="UP000036987"/>
    </source>
</evidence>
<feature type="region of interest" description="Disordered" evidence="1">
    <location>
        <begin position="1"/>
        <end position="24"/>
    </location>
</feature>
<sequence length="126" mass="13429">MDHGKTSETHHNHRPISKSELLSSAKVVTGAVMGKGDKDQKMDKGKVADAAGDLLCAASQYGKLDEKSYGKYINKAEDYLHKYSSKNNPATADHAGSTTGHTDSGGGSHGHSTGDYFKMAEGFLKK</sequence>
<feature type="compositionally biased region" description="Basic and acidic residues" evidence="1">
    <location>
        <begin position="1"/>
        <end position="10"/>
    </location>
</feature>
<protein>
    <recommendedName>
        <fullName evidence="4">Nodulin-related protein 1</fullName>
    </recommendedName>
</protein>
<dbReference type="GO" id="GO:0010115">
    <property type="term" value="P:regulation of abscisic acid biosynthetic process"/>
    <property type="evidence" value="ECO:0007669"/>
    <property type="project" value="InterPro"/>
</dbReference>
<organism evidence="2 3">
    <name type="scientific">Zostera marina</name>
    <name type="common">Eelgrass</name>
    <dbReference type="NCBI Taxonomy" id="29655"/>
    <lineage>
        <taxon>Eukaryota</taxon>
        <taxon>Viridiplantae</taxon>
        <taxon>Streptophyta</taxon>
        <taxon>Embryophyta</taxon>
        <taxon>Tracheophyta</taxon>
        <taxon>Spermatophyta</taxon>
        <taxon>Magnoliopsida</taxon>
        <taxon>Liliopsida</taxon>
        <taxon>Zosteraceae</taxon>
        <taxon>Zostera</taxon>
    </lineage>
</organism>
<dbReference type="PANTHER" id="PTHR35098:SF1">
    <property type="entry name" value="NODULIN-RELATED PROTEIN 2"/>
    <property type="match status" value="1"/>
</dbReference>